<keyword evidence="2" id="KW-1185">Reference proteome</keyword>
<dbReference type="Proteomes" id="UP000010953">
    <property type="component" value="Unassembled WGS sequence"/>
</dbReference>
<comment type="caution">
    <text evidence="1">The sequence shown here is derived from an EMBL/GenBank/DDBJ whole genome shotgun (WGS) entry which is preliminary data.</text>
</comment>
<name>M7X5L7_9BACT</name>
<evidence type="ECO:0000313" key="1">
    <source>
        <dbReference type="EMBL" id="EMS32745.1"/>
    </source>
</evidence>
<dbReference type="EMBL" id="AMZY02000011">
    <property type="protein sequence ID" value="EMS32745.1"/>
    <property type="molecule type" value="Genomic_DNA"/>
</dbReference>
<gene>
    <name evidence="1" type="ORF">C943_00750</name>
</gene>
<dbReference type="AlphaFoldDB" id="M7X5L7"/>
<dbReference type="STRING" id="1239962.C943_00750"/>
<accession>M7X5L7</accession>
<reference evidence="1" key="1">
    <citation type="submission" date="2013-01" db="EMBL/GenBank/DDBJ databases">
        <title>Genome assembly of Mariniradius saccharolyticus AK6.</title>
        <authorList>
            <person name="Vaidya B."/>
            <person name="Khatri I."/>
            <person name="Tanuku N.R.S."/>
            <person name="Subramanian S."/>
            <person name="Pinnaka A."/>
        </authorList>
    </citation>
    <scope>NUCLEOTIDE SEQUENCE [LARGE SCALE GENOMIC DNA]</scope>
    <source>
        <strain evidence="1">AK6</strain>
    </source>
</reference>
<dbReference type="InParanoid" id="M7X5L7"/>
<organism evidence="1 2">
    <name type="scientific">Mariniradius saccharolyticus AK6</name>
    <dbReference type="NCBI Taxonomy" id="1239962"/>
    <lineage>
        <taxon>Bacteria</taxon>
        <taxon>Pseudomonadati</taxon>
        <taxon>Bacteroidota</taxon>
        <taxon>Cytophagia</taxon>
        <taxon>Cytophagales</taxon>
        <taxon>Cyclobacteriaceae</taxon>
        <taxon>Mariniradius</taxon>
    </lineage>
</organism>
<sequence length="766" mass="85716">MDFNVDASGKSKAVLPDGIYRMAYLLDESNRILLMGILHDQNKKLDAETTAEALFYLGAGIYFRPEPIIREYLTAASTLPGMPAFKEKITQMIKDDIGLIAKGAFEAPLAAYLTEFSKAVDPIDIRARQINVNPTGFQSGIQIFENDALSVKLANTYRRRAHAFFYKTAYKSKGSKDETVLLSNIGAGEKAVVSAEIEPTNAFSSTLGTIVDWAMNNGIEYARKETGPINLPLGDNEDEATYKVRVVGTAFYPELFPMTADEKKTWEKLMVKQFYLDFIAPILTEMFSEIKGNQDTSFGFEAFEYFLSQSPAIWQLLEKGDWKNAATETVKYLLVDKAGQELQKKFITLLVDKYKNLPTPTWIDLDRDYNNASSVEKYTKLIKAVELTVKLLDMAKLTAEIGMSNRIDVFTAKSIRSDVTISPQESSVVPFSNLALKADTKTQLSAGQTFVYKWSTTGKYGVVQSGSQKGASIETSTNTVNFRSESKTADLQEDNFETVTVEVYIKSGTTLTLVGEGKTTINVKKLKLVMKPEKITLMGGQSVRLYLERTDGVNDIVQNDALDYKVEWETSGKYGKFNGTLKSATTMGNALNYEVLDKEVKEGKETFIARVYFKGKSDTEWTLREIVKGELTVANDPKKIVLDVALEVRTWDISTATRCNVGGNFMAVVPVHPKAIKYTVTFYGFKKPFRWDNRTSTWRPGQTPPVEYGYPGAGPNQIVNNQYYFTISRSWSDGPKRDDCLSKLDHYIEVYKPLGGRANIVIEITD</sequence>
<proteinExistence type="predicted"/>
<protein>
    <submittedName>
        <fullName evidence="1">Uncharacterized protein</fullName>
    </submittedName>
</protein>
<evidence type="ECO:0000313" key="2">
    <source>
        <dbReference type="Proteomes" id="UP000010953"/>
    </source>
</evidence>